<dbReference type="PANTHER" id="PTHR30244">
    <property type="entry name" value="TRANSAMINASE"/>
    <property type="match status" value="1"/>
</dbReference>
<evidence type="ECO:0000256" key="6">
    <source>
        <dbReference type="PIRSR" id="PIRSR000390-1"/>
    </source>
</evidence>
<dbReference type="InterPro" id="IPR015421">
    <property type="entry name" value="PyrdxlP-dep_Trfase_major"/>
</dbReference>
<dbReference type="Gene3D" id="3.90.1150.10">
    <property type="entry name" value="Aspartate Aminotransferase, domain 1"/>
    <property type="match status" value="1"/>
</dbReference>
<dbReference type="InterPro" id="IPR000653">
    <property type="entry name" value="DegT/StrS_aminotransferase"/>
</dbReference>
<dbReference type="PIRSF" id="PIRSF000390">
    <property type="entry name" value="PLP_StrS"/>
    <property type="match status" value="1"/>
</dbReference>
<dbReference type="SUPFAM" id="SSF53383">
    <property type="entry name" value="PLP-dependent transferases"/>
    <property type="match status" value="1"/>
</dbReference>
<comment type="cofactor">
    <cofactor evidence="1">
        <name>pyridoxal 5'-phosphate</name>
        <dbReference type="ChEBI" id="CHEBI:597326"/>
    </cofactor>
</comment>
<gene>
    <name evidence="9" type="ORF">HB943_14800</name>
</gene>
<evidence type="ECO:0000256" key="2">
    <source>
        <dbReference type="ARBA" id="ARBA00022576"/>
    </source>
</evidence>
<evidence type="ECO:0000313" key="9">
    <source>
        <dbReference type="EMBL" id="MBC1501867.1"/>
    </source>
</evidence>
<keyword evidence="3 9" id="KW-0808">Transferase</keyword>
<dbReference type="PANTHER" id="PTHR30244:SF34">
    <property type="entry name" value="DTDP-4-AMINO-4,6-DIDEOXYGALACTOSE TRANSAMINASE"/>
    <property type="match status" value="1"/>
</dbReference>
<evidence type="ECO:0000256" key="5">
    <source>
        <dbReference type="ARBA" id="ARBA00037999"/>
    </source>
</evidence>
<dbReference type="CDD" id="cd00616">
    <property type="entry name" value="AHBA_syn"/>
    <property type="match status" value="1"/>
</dbReference>
<dbReference type="Proteomes" id="UP000564536">
    <property type="component" value="Unassembled WGS sequence"/>
</dbReference>
<evidence type="ECO:0000256" key="1">
    <source>
        <dbReference type="ARBA" id="ARBA00001933"/>
    </source>
</evidence>
<dbReference type="AlphaFoldDB" id="A0A841ZBK7"/>
<keyword evidence="4 7" id="KW-0663">Pyridoxal phosphate</keyword>
<evidence type="ECO:0000256" key="3">
    <source>
        <dbReference type="ARBA" id="ARBA00022679"/>
    </source>
</evidence>
<dbReference type="EMBL" id="JAARRL010000032">
    <property type="protein sequence ID" value="MBC1501867.1"/>
    <property type="molecule type" value="Genomic_DNA"/>
</dbReference>
<evidence type="ECO:0000256" key="7">
    <source>
        <dbReference type="PIRSR" id="PIRSR000390-2"/>
    </source>
</evidence>
<protein>
    <submittedName>
        <fullName evidence="9">Aminotransferase class V-fold PLP-dependent enzyme</fullName>
    </submittedName>
</protein>
<dbReference type="Gene3D" id="3.40.640.10">
    <property type="entry name" value="Type I PLP-dependent aspartate aminotransferase-like (Major domain)"/>
    <property type="match status" value="1"/>
</dbReference>
<dbReference type="FunFam" id="3.40.640.10:FF:000090">
    <property type="entry name" value="Pyridoxal phosphate-dependent aminotransferase"/>
    <property type="match status" value="1"/>
</dbReference>
<feature type="active site" description="Proton acceptor" evidence="6">
    <location>
        <position position="187"/>
    </location>
</feature>
<comment type="caution">
    <text evidence="9">The sequence shown here is derived from an EMBL/GenBank/DDBJ whole genome shotgun (WGS) entry which is preliminary data.</text>
</comment>
<evidence type="ECO:0000313" key="10">
    <source>
        <dbReference type="Proteomes" id="UP000564536"/>
    </source>
</evidence>
<evidence type="ECO:0000256" key="4">
    <source>
        <dbReference type="ARBA" id="ARBA00022898"/>
    </source>
</evidence>
<proteinExistence type="inferred from homology"/>
<dbReference type="Pfam" id="PF01041">
    <property type="entry name" value="DegT_DnrJ_EryC1"/>
    <property type="match status" value="1"/>
</dbReference>
<dbReference type="GO" id="GO:0000271">
    <property type="term" value="P:polysaccharide biosynthetic process"/>
    <property type="evidence" value="ECO:0007669"/>
    <property type="project" value="TreeGrafter"/>
</dbReference>
<dbReference type="GO" id="GO:0008483">
    <property type="term" value="F:transaminase activity"/>
    <property type="evidence" value="ECO:0007669"/>
    <property type="project" value="UniProtKB-KW"/>
</dbReference>
<name>A0A841ZBK7_9LIST</name>
<dbReference type="RefSeq" id="WP_185427276.1">
    <property type="nucleotide sequence ID" value="NZ_JAARRL010000032.1"/>
</dbReference>
<sequence>MNQPILLSPPDMSGLEMDYIKEAFRDNWIAPVGPHVDAFEHEMKQYVGARHAVAVSSGTAGLHLALIVAGVEAGDTVFCQSFTFAASVNPILYQKATPVLIDSEEETWNMSADTLEEAFRKEKKAPKAVIVTHIYGQVADMKRIQKLCDKNGTILIEDACESLGSKYHDEQSGVIGDIGVYSFNGNKIITTSGGGMVVTNREEFANKIKYLSTQAKSEATCYLHEEIGYNYRLSNVLAGIGRGQLQTLDEKVGKRRAIFNRYSDAFCNTEIDMMPGDMYGVHSNRWLSVILCINPEELMDRLETMRIESRRVWNPMHRQPYLEGTRFYQTNEVAISDRLFERGLCLPSGSQLTVEQQQYVIEQVKVASEERKGVHV</sequence>
<dbReference type="InterPro" id="IPR015422">
    <property type="entry name" value="PyrdxlP-dep_Trfase_small"/>
</dbReference>
<evidence type="ECO:0000256" key="8">
    <source>
        <dbReference type="RuleBase" id="RU004508"/>
    </source>
</evidence>
<dbReference type="GO" id="GO:0030170">
    <property type="term" value="F:pyridoxal phosphate binding"/>
    <property type="evidence" value="ECO:0007669"/>
    <property type="project" value="TreeGrafter"/>
</dbReference>
<organism evidence="9 10">
    <name type="scientific">Listeria weihenstephanensis</name>
    <dbReference type="NCBI Taxonomy" id="1006155"/>
    <lineage>
        <taxon>Bacteria</taxon>
        <taxon>Bacillati</taxon>
        <taxon>Bacillota</taxon>
        <taxon>Bacilli</taxon>
        <taxon>Bacillales</taxon>
        <taxon>Listeriaceae</taxon>
        <taxon>Listeria</taxon>
    </lineage>
</organism>
<keyword evidence="2 9" id="KW-0032">Aminotransferase</keyword>
<accession>A0A841ZBK7</accession>
<comment type="similarity">
    <text evidence="5 8">Belongs to the DegT/DnrJ/EryC1 family.</text>
</comment>
<dbReference type="InterPro" id="IPR015424">
    <property type="entry name" value="PyrdxlP-dep_Trfase"/>
</dbReference>
<feature type="modified residue" description="N6-(pyridoxal phosphate)lysine" evidence="7">
    <location>
        <position position="187"/>
    </location>
</feature>
<reference evidence="9 10" key="1">
    <citation type="submission" date="2020-03" db="EMBL/GenBank/DDBJ databases">
        <title>Soil Listeria distribution.</title>
        <authorList>
            <person name="Liao J."/>
            <person name="Wiedmann M."/>
        </authorList>
    </citation>
    <scope>NUCLEOTIDE SEQUENCE [LARGE SCALE GENOMIC DNA]</scope>
    <source>
        <strain evidence="9 10">FSL L7-1523</strain>
    </source>
</reference>